<dbReference type="PANTHER" id="PTHR33452:SF1">
    <property type="entry name" value="INNER MEMBRANE PROTEIN YPHA-RELATED"/>
    <property type="match status" value="1"/>
</dbReference>
<evidence type="ECO:0000256" key="1">
    <source>
        <dbReference type="ARBA" id="ARBA00004651"/>
    </source>
</evidence>
<accession>A0A2L0ER25</accession>
<dbReference type="Proteomes" id="UP000238348">
    <property type="component" value="Chromosome"/>
</dbReference>
<feature type="transmembrane region" description="Helical" evidence="7">
    <location>
        <begin position="78"/>
        <end position="95"/>
    </location>
</feature>
<dbReference type="Pfam" id="PF07681">
    <property type="entry name" value="DoxX"/>
    <property type="match status" value="1"/>
</dbReference>
<comment type="subcellular location">
    <subcellularLocation>
        <location evidence="1">Cell membrane</location>
        <topology evidence="1">Multi-pass membrane protein</topology>
    </subcellularLocation>
</comment>
<evidence type="ECO:0008006" key="10">
    <source>
        <dbReference type="Google" id="ProtNLM"/>
    </source>
</evidence>
<name>A0A2L0ER25_SORCE</name>
<keyword evidence="4 7" id="KW-0812">Transmembrane</keyword>
<keyword evidence="5 7" id="KW-1133">Transmembrane helix</keyword>
<dbReference type="AlphaFoldDB" id="A0A2L0ER25"/>
<dbReference type="EMBL" id="CP012673">
    <property type="protein sequence ID" value="AUX41761.1"/>
    <property type="molecule type" value="Genomic_DNA"/>
</dbReference>
<evidence type="ECO:0000256" key="7">
    <source>
        <dbReference type="SAM" id="Phobius"/>
    </source>
</evidence>
<feature type="transmembrane region" description="Helical" evidence="7">
    <location>
        <begin position="12"/>
        <end position="33"/>
    </location>
</feature>
<evidence type="ECO:0000256" key="2">
    <source>
        <dbReference type="ARBA" id="ARBA00006679"/>
    </source>
</evidence>
<feature type="transmembrane region" description="Helical" evidence="7">
    <location>
        <begin position="115"/>
        <end position="134"/>
    </location>
</feature>
<evidence type="ECO:0000256" key="5">
    <source>
        <dbReference type="ARBA" id="ARBA00022989"/>
    </source>
</evidence>
<keyword evidence="6 7" id="KW-0472">Membrane</keyword>
<evidence type="ECO:0000313" key="9">
    <source>
        <dbReference type="Proteomes" id="UP000238348"/>
    </source>
</evidence>
<evidence type="ECO:0000313" key="8">
    <source>
        <dbReference type="EMBL" id="AUX41761.1"/>
    </source>
</evidence>
<gene>
    <name evidence="8" type="ORF">SOCE26_031840</name>
</gene>
<dbReference type="GO" id="GO:0005886">
    <property type="term" value="C:plasma membrane"/>
    <property type="evidence" value="ECO:0007669"/>
    <property type="project" value="UniProtKB-SubCell"/>
</dbReference>
<dbReference type="InterPro" id="IPR051907">
    <property type="entry name" value="DoxX-like_oxidoreductase"/>
</dbReference>
<dbReference type="InterPro" id="IPR032808">
    <property type="entry name" value="DoxX"/>
</dbReference>
<feature type="transmembrane region" description="Helical" evidence="7">
    <location>
        <begin position="53"/>
        <end position="71"/>
    </location>
</feature>
<dbReference type="RefSeq" id="WP_104980390.1">
    <property type="nucleotide sequence ID" value="NZ_CP012673.1"/>
</dbReference>
<evidence type="ECO:0000256" key="3">
    <source>
        <dbReference type="ARBA" id="ARBA00022475"/>
    </source>
</evidence>
<reference evidence="8 9" key="1">
    <citation type="submission" date="2015-09" db="EMBL/GenBank/DDBJ databases">
        <title>Sorangium comparison.</title>
        <authorList>
            <person name="Zaburannyi N."/>
            <person name="Bunk B."/>
            <person name="Overmann J."/>
            <person name="Mueller R."/>
        </authorList>
    </citation>
    <scope>NUCLEOTIDE SEQUENCE [LARGE SCALE GENOMIC DNA]</scope>
    <source>
        <strain evidence="8 9">So ce26</strain>
    </source>
</reference>
<evidence type="ECO:0000256" key="4">
    <source>
        <dbReference type="ARBA" id="ARBA00022692"/>
    </source>
</evidence>
<dbReference type="PANTHER" id="PTHR33452">
    <property type="entry name" value="OXIDOREDUCTASE CATD-RELATED"/>
    <property type="match status" value="1"/>
</dbReference>
<comment type="similarity">
    <text evidence="2">Belongs to the DoxX family.</text>
</comment>
<dbReference type="OrthoDB" id="886570at2"/>
<sequence length="143" mass="14873">MLKRFLRVLDQPFAASAALLVLRVVAGIAFILHGFGKIQAPFSWMGPNAPVPGFLQALAALAEFGGGIAWILGLLTPLASLGIAITMAVAVWTHAMVLGDPFFAKGGGGSYEPASIYLCVALVLIFVGPGRFSADAAIFGRKT</sequence>
<protein>
    <recommendedName>
        <fullName evidence="10">DoxX family protein</fullName>
    </recommendedName>
</protein>
<evidence type="ECO:0000256" key="6">
    <source>
        <dbReference type="ARBA" id="ARBA00023136"/>
    </source>
</evidence>
<organism evidence="8 9">
    <name type="scientific">Sorangium cellulosum</name>
    <name type="common">Polyangium cellulosum</name>
    <dbReference type="NCBI Taxonomy" id="56"/>
    <lineage>
        <taxon>Bacteria</taxon>
        <taxon>Pseudomonadati</taxon>
        <taxon>Myxococcota</taxon>
        <taxon>Polyangia</taxon>
        <taxon>Polyangiales</taxon>
        <taxon>Polyangiaceae</taxon>
        <taxon>Sorangium</taxon>
    </lineage>
</organism>
<proteinExistence type="inferred from homology"/>
<keyword evidence="3" id="KW-1003">Cell membrane</keyword>